<feature type="transmembrane region" description="Helical" evidence="5">
    <location>
        <begin position="133"/>
        <end position="155"/>
    </location>
</feature>
<dbReference type="Proteomes" id="UP000008068">
    <property type="component" value="Unassembled WGS sequence"/>
</dbReference>
<keyword evidence="4 5" id="KW-0472">Membrane</keyword>
<dbReference type="GO" id="GO:0016020">
    <property type="term" value="C:membrane"/>
    <property type="evidence" value="ECO:0007669"/>
    <property type="project" value="UniProtKB-SubCell"/>
</dbReference>
<dbReference type="AlphaFoldDB" id="G0M7K7"/>
<dbReference type="Pfam" id="PF00083">
    <property type="entry name" value="Sugar_tr"/>
    <property type="match status" value="1"/>
</dbReference>
<keyword evidence="7" id="KW-1185">Reference proteome</keyword>
<dbReference type="HOGENOM" id="CLU_1166723_0_0_1"/>
<feature type="transmembrane region" description="Helical" evidence="5">
    <location>
        <begin position="175"/>
        <end position="195"/>
    </location>
</feature>
<dbReference type="EMBL" id="GL379786">
    <property type="protein sequence ID" value="EGT29895.1"/>
    <property type="molecule type" value="Genomic_DNA"/>
</dbReference>
<organism evidence="7">
    <name type="scientific">Caenorhabditis brenneri</name>
    <name type="common">Nematode worm</name>
    <dbReference type="NCBI Taxonomy" id="135651"/>
    <lineage>
        <taxon>Eukaryota</taxon>
        <taxon>Metazoa</taxon>
        <taxon>Ecdysozoa</taxon>
        <taxon>Nematoda</taxon>
        <taxon>Chromadorea</taxon>
        <taxon>Rhabditida</taxon>
        <taxon>Rhabditina</taxon>
        <taxon>Rhabditomorpha</taxon>
        <taxon>Rhabditoidea</taxon>
        <taxon>Rhabditidae</taxon>
        <taxon>Peloderinae</taxon>
        <taxon>Caenorhabditis</taxon>
    </lineage>
</organism>
<comment type="subcellular location">
    <subcellularLocation>
        <location evidence="1">Membrane</location>
    </subcellularLocation>
</comment>
<protein>
    <recommendedName>
        <fullName evidence="8">Major facilitator superfamily (MFS) profile domain-containing protein</fullName>
    </recommendedName>
</protein>
<dbReference type="STRING" id="135651.G0M7K7"/>
<evidence type="ECO:0000313" key="7">
    <source>
        <dbReference type="Proteomes" id="UP000008068"/>
    </source>
</evidence>
<dbReference type="GO" id="GO:0015149">
    <property type="term" value="F:hexose transmembrane transporter activity"/>
    <property type="evidence" value="ECO:0007669"/>
    <property type="project" value="TreeGrafter"/>
</dbReference>
<dbReference type="PANTHER" id="PTHR23503:SF43">
    <property type="entry name" value="MAJOR FACILITATOR SUPERFAMILY (MFS) PROFILE DOMAIN-CONTAINING PROTEIN"/>
    <property type="match status" value="1"/>
</dbReference>
<gene>
    <name evidence="6" type="ORF">CAEBREN_28778</name>
</gene>
<name>G0M7K7_CAEBE</name>
<keyword evidence="2 5" id="KW-0812">Transmembrane</keyword>
<accession>G0M7K7</accession>
<dbReference type="InParanoid" id="G0M7K7"/>
<dbReference type="Gene3D" id="1.20.1250.20">
    <property type="entry name" value="MFS general substrate transporter like domains"/>
    <property type="match status" value="1"/>
</dbReference>
<sequence>MYVTECAPDKNRGFACTALIILNGMVRMVMLPIASPSFLGKSDTWFVFPLAALISGFLNLFLTSRLPESPKWLVCQNRMEEAKKSVEYYHGEDCFANGVLLNFIREKNLTEESHISLREIWENDTLREGLKVLFSYLFFMLFDSANVQAVYSVLLHQSAGYTVQEVRNIELLECSMYFIQALNINLIMTMTFSFIGESTPLMKSRAGTLTMKRNSILNTSRSRTSTYDQKYILNKNIY</sequence>
<evidence type="ECO:0000256" key="1">
    <source>
        <dbReference type="ARBA" id="ARBA00004370"/>
    </source>
</evidence>
<evidence type="ECO:0000313" key="6">
    <source>
        <dbReference type="EMBL" id="EGT29895.1"/>
    </source>
</evidence>
<dbReference type="InterPro" id="IPR005828">
    <property type="entry name" value="MFS_sugar_transport-like"/>
</dbReference>
<dbReference type="InterPro" id="IPR045263">
    <property type="entry name" value="GLUT"/>
</dbReference>
<dbReference type="PANTHER" id="PTHR23503">
    <property type="entry name" value="SOLUTE CARRIER FAMILY 2"/>
    <property type="match status" value="1"/>
</dbReference>
<dbReference type="SUPFAM" id="SSF103473">
    <property type="entry name" value="MFS general substrate transporter"/>
    <property type="match status" value="1"/>
</dbReference>
<evidence type="ECO:0000256" key="2">
    <source>
        <dbReference type="ARBA" id="ARBA00022692"/>
    </source>
</evidence>
<reference evidence="7" key="1">
    <citation type="submission" date="2011-07" db="EMBL/GenBank/DDBJ databases">
        <authorList>
            <consortium name="Caenorhabditis brenneri Sequencing and Analysis Consortium"/>
            <person name="Wilson R.K."/>
        </authorList>
    </citation>
    <scope>NUCLEOTIDE SEQUENCE [LARGE SCALE GENOMIC DNA]</scope>
    <source>
        <strain evidence="7">PB2801</strain>
    </source>
</reference>
<dbReference type="eggNOG" id="KOG0569">
    <property type="taxonomic scope" value="Eukaryota"/>
</dbReference>
<dbReference type="OrthoDB" id="6612291at2759"/>
<evidence type="ECO:0000256" key="3">
    <source>
        <dbReference type="ARBA" id="ARBA00022989"/>
    </source>
</evidence>
<evidence type="ECO:0008006" key="8">
    <source>
        <dbReference type="Google" id="ProtNLM"/>
    </source>
</evidence>
<feature type="transmembrane region" description="Helical" evidence="5">
    <location>
        <begin position="12"/>
        <end position="33"/>
    </location>
</feature>
<evidence type="ECO:0000256" key="4">
    <source>
        <dbReference type="ARBA" id="ARBA00023136"/>
    </source>
</evidence>
<keyword evidence="3 5" id="KW-1133">Transmembrane helix</keyword>
<dbReference type="InterPro" id="IPR036259">
    <property type="entry name" value="MFS_trans_sf"/>
</dbReference>
<evidence type="ECO:0000256" key="5">
    <source>
        <dbReference type="SAM" id="Phobius"/>
    </source>
</evidence>
<feature type="transmembrane region" description="Helical" evidence="5">
    <location>
        <begin position="45"/>
        <end position="62"/>
    </location>
</feature>
<proteinExistence type="predicted"/>